<accession>A0ABY2TR99</accession>
<comment type="caution">
    <text evidence="1">The sequence shown here is derived from an EMBL/GenBank/DDBJ whole genome shotgun (WGS) entry which is preliminary data.</text>
</comment>
<gene>
    <name evidence="1" type="ORF">EZH24_10570</name>
</gene>
<organism evidence="1 2">
    <name type="scientific">Brachyspira catarrhinii</name>
    <dbReference type="NCBI Taxonomy" id="2528966"/>
    <lineage>
        <taxon>Bacteria</taxon>
        <taxon>Pseudomonadati</taxon>
        <taxon>Spirochaetota</taxon>
        <taxon>Spirochaetia</taxon>
        <taxon>Brachyspirales</taxon>
        <taxon>Brachyspiraceae</taxon>
        <taxon>Brachyspira</taxon>
    </lineage>
</organism>
<dbReference type="RefSeq" id="WP_137999087.1">
    <property type="nucleotide sequence ID" value="NZ_SJDU01000368.1"/>
</dbReference>
<evidence type="ECO:0000313" key="2">
    <source>
        <dbReference type="Proteomes" id="UP000310168"/>
    </source>
</evidence>
<sequence length="193" mass="22923">MKKLLFLFILLINSILFSFEIPDNIKMIHSGYNTYYVLVTEDYYFNIVNEFDNISLYLSIKTPETSYTNNNYDTILLKKFDESIVLISNLSTIDKTIDIISKYKYYKLLDNIYNINDNKNNYKVTYFKKIEKYSDISALHKSLTKFIDGSNIDIIFTNEYKSENILKVDYKSFCKDLLTILDLYKNIMIDSLY</sequence>
<dbReference type="EMBL" id="SJDU01000368">
    <property type="protein sequence ID" value="TKZ30183.1"/>
    <property type="molecule type" value="Genomic_DNA"/>
</dbReference>
<keyword evidence="2" id="KW-1185">Reference proteome</keyword>
<dbReference type="Proteomes" id="UP000310168">
    <property type="component" value="Unassembled WGS sequence"/>
</dbReference>
<protein>
    <submittedName>
        <fullName evidence="1">Uncharacterized protein</fullName>
    </submittedName>
</protein>
<reference evidence="1 2" key="1">
    <citation type="journal article" date="2019" name="Anaerobe">
        <title>Brachyspira catarrhinii sp. nov., an anaerobic intestinal spirochaete isolated from vervet monkeys may have been misidentified as Brachyspira aalborgi in previous studies.</title>
        <authorList>
            <person name="Phillips N.D."/>
            <person name="La T."/>
            <person name="Hampson D.J."/>
        </authorList>
    </citation>
    <scope>NUCLEOTIDE SEQUENCE [LARGE SCALE GENOMIC DNA]</scope>
    <source>
        <strain evidence="1 2">Z12</strain>
    </source>
</reference>
<proteinExistence type="predicted"/>
<evidence type="ECO:0000313" key="1">
    <source>
        <dbReference type="EMBL" id="TKZ30183.1"/>
    </source>
</evidence>
<name>A0ABY2TR99_9SPIR</name>